<dbReference type="eggNOG" id="ENOG502ZWKM">
    <property type="taxonomic scope" value="Bacteria"/>
</dbReference>
<organism evidence="2 3">
    <name type="scientific">Pontibacillus marinus BH030004 = DSM 16465</name>
    <dbReference type="NCBI Taxonomy" id="1385511"/>
    <lineage>
        <taxon>Bacteria</taxon>
        <taxon>Bacillati</taxon>
        <taxon>Bacillota</taxon>
        <taxon>Bacilli</taxon>
        <taxon>Bacillales</taxon>
        <taxon>Bacillaceae</taxon>
        <taxon>Pontibacillus</taxon>
    </lineage>
</organism>
<feature type="transmembrane region" description="Helical" evidence="1">
    <location>
        <begin position="36"/>
        <end position="55"/>
    </location>
</feature>
<gene>
    <name evidence="2" type="ORF">N783_09405</name>
</gene>
<keyword evidence="1" id="KW-1133">Transmembrane helix</keyword>
<dbReference type="AlphaFoldDB" id="A0A0A5G8W8"/>
<keyword evidence="3" id="KW-1185">Reference proteome</keyword>
<keyword evidence="1" id="KW-0472">Membrane</keyword>
<name>A0A0A5G8W8_9BACI</name>
<evidence type="ECO:0000313" key="2">
    <source>
        <dbReference type="EMBL" id="KGX87623.1"/>
    </source>
</evidence>
<proteinExistence type="predicted"/>
<feature type="transmembrane region" description="Helical" evidence="1">
    <location>
        <begin position="67"/>
        <end position="89"/>
    </location>
</feature>
<dbReference type="RefSeq" id="WP_027446084.1">
    <property type="nucleotide sequence ID" value="NZ_AULJ01000020.1"/>
</dbReference>
<accession>A0A0A5G8W8</accession>
<evidence type="ECO:0008006" key="4">
    <source>
        <dbReference type="Google" id="ProtNLM"/>
    </source>
</evidence>
<protein>
    <recommendedName>
        <fullName evidence="4">DUF4181 domain-containing protein</fullName>
    </recommendedName>
</protein>
<dbReference type="OrthoDB" id="2974701at2"/>
<reference evidence="2 3" key="1">
    <citation type="submission" date="2013-08" db="EMBL/GenBank/DDBJ databases">
        <authorList>
            <person name="Huang J."/>
            <person name="Wang G."/>
        </authorList>
    </citation>
    <scope>NUCLEOTIDE SEQUENCE [LARGE SCALE GENOMIC DNA]</scope>
    <source>
        <strain evidence="2 3">BH030004</strain>
    </source>
</reference>
<evidence type="ECO:0000313" key="3">
    <source>
        <dbReference type="Proteomes" id="UP000030403"/>
    </source>
</evidence>
<sequence>MIEEEKRKYFYTGIGYIGILLVLVSAIRFLLIDDSIGQLIALLGLLCLGSYSRYVESKLPFTLKEKRIFKVVYVGAFLIILMTGAYFIYS</sequence>
<comment type="caution">
    <text evidence="2">The sequence shown here is derived from an EMBL/GenBank/DDBJ whole genome shotgun (WGS) entry which is preliminary data.</text>
</comment>
<dbReference type="Proteomes" id="UP000030403">
    <property type="component" value="Unassembled WGS sequence"/>
</dbReference>
<keyword evidence="1" id="KW-0812">Transmembrane</keyword>
<evidence type="ECO:0000256" key="1">
    <source>
        <dbReference type="SAM" id="Phobius"/>
    </source>
</evidence>
<dbReference type="EMBL" id="AVPF01000023">
    <property type="protein sequence ID" value="KGX87623.1"/>
    <property type="molecule type" value="Genomic_DNA"/>
</dbReference>
<feature type="transmembrane region" description="Helical" evidence="1">
    <location>
        <begin position="9"/>
        <end position="30"/>
    </location>
</feature>